<accession>A0A0S2DXX9</accession>
<dbReference type="Gene3D" id="2.160.10.10">
    <property type="entry name" value="Hexapeptide repeat proteins"/>
    <property type="match status" value="1"/>
</dbReference>
<dbReference type="PATRIC" id="fig|84531.7.peg.2374"/>
<evidence type="ECO:0000256" key="2">
    <source>
        <dbReference type="ARBA" id="ARBA00022679"/>
    </source>
</evidence>
<comment type="similarity">
    <text evidence="1">Belongs to the transferase hexapeptide repeat family.</text>
</comment>
<sequence length="196" mass="21288">MNVSRLLKKSVVLSIIRIGWFIKPGLVTRLFTWFLRSEGAHIEGMPNYLSAKIWFDGTDYSLITLGEGCTISSNVRILTHDAAINTVAKELGIRFDKPEIRVKPVRIGRFSFIGTGSIIMPGADIGAGCIVAAGSVVRGKIAPLSIVMGSPAQVVGSVTDYLAKTYPHLLPSAVRETAHPHPEPELSSWRNRGNAH</sequence>
<evidence type="ECO:0000256" key="1">
    <source>
        <dbReference type="ARBA" id="ARBA00007274"/>
    </source>
</evidence>
<dbReference type="InterPro" id="IPR011004">
    <property type="entry name" value="Trimer_LpxA-like_sf"/>
</dbReference>
<keyword evidence="5" id="KW-1185">Reference proteome</keyword>
<feature type="region of interest" description="Disordered" evidence="3">
    <location>
        <begin position="173"/>
        <end position="196"/>
    </location>
</feature>
<dbReference type="PANTHER" id="PTHR23416">
    <property type="entry name" value="SIALIC ACID SYNTHASE-RELATED"/>
    <property type="match status" value="1"/>
</dbReference>
<evidence type="ECO:0000313" key="4">
    <source>
        <dbReference type="EMBL" id="ALN81518.1"/>
    </source>
</evidence>
<dbReference type="eggNOG" id="COG0110">
    <property type="taxonomic scope" value="Bacteria"/>
</dbReference>
<keyword evidence="2 4" id="KW-0808">Transferase</keyword>
<dbReference type="SUPFAM" id="SSF51161">
    <property type="entry name" value="Trimeric LpxA-like enzymes"/>
    <property type="match status" value="1"/>
</dbReference>
<dbReference type="AlphaFoldDB" id="A0A0S2DXX9"/>
<dbReference type="STRING" id="84531.LA76x_3392"/>
<dbReference type="InterPro" id="IPR001451">
    <property type="entry name" value="Hexapep"/>
</dbReference>
<dbReference type="PANTHER" id="PTHR23416:SF23">
    <property type="entry name" value="ACETYLTRANSFERASE C18B11.09C-RELATED"/>
    <property type="match status" value="1"/>
</dbReference>
<organism evidence="4 5">
    <name type="scientific">Lysobacter antibioticus</name>
    <dbReference type="NCBI Taxonomy" id="84531"/>
    <lineage>
        <taxon>Bacteria</taxon>
        <taxon>Pseudomonadati</taxon>
        <taxon>Pseudomonadota</taxon>
        <taxon>Gammaproteobacteria</taxon>
        <taxon>Lysobacterales</taxon>
        <taxon>Lysobacteraceae</taxon>
        <taxon>Lysobacter</taxon>
    </lineage>
</organism>
<dbReference type="Pfam" id="PF00132">
    <property type="entry name" value="Hexapep"/>
    <property type="match status" value="1"/>
</dbReference>
<evidence type="ECO:0000256" key="3">
    <source>
        <dbReference type="SAM" id="MobiDB-lite"/>
    </source>
</evidence>
<name>A0A0S2DXX9_LYSAN</name>
<evidence type="ECO:0000313" key="5">
    <source>
        <dbReference type="Proteomes" id="UP000060787"/>
    </source>
</evidence>
<dbReference type="InterPro" id="IPR051159">
    <property type="entry name" value="Hexapeptide_acetyltransf"/>
</dbReference>
<dbReference type="GO" id="GO:0008374">
    <property type="term" value="F:O-acyltransferase activity"/>
    <property type="evidence" value="ECO:0007669"/>
    <property type="project" value="TreeGrafter"/>
</dbReference>
<dbReference type="Proteomes" id="UP000060787">
    <property type="component" value="Chromosome"/>
</dbReference>
<reference evidence="4 5" key="1">
    <citation type="journal article" date="2015" name="BMC Genomics">
        <title>Comparative genomics and metabolic profiling of the genus Lysobacter.</title>
        <authorList>
            <person name="de Bruijn I."/>
            <person name="Cheng X."/>
            <person name="de Jager V."/>
            <person name="Exposito R.G."/>
            <person name="Watrous J."/>
            <person name="Patel N."/>
            <person name="Postma J."/>
            <person name="Dorrestein P.C."/>
            <person name="Kobayashi D."/>
            <person name="Raaijmakers J.M."/>
        </authorList>
    </citation>
    <scope>NUCLEOTIDE SEQUENCE [LARGE SCALE GENOMIC DNA]</scope>
    <source>
        <strain evidence="4 5">76</strain>
    </source>
</reference>
<dbReference type="RefSeq" id="WP_057918539.1">
    <property type="nucleotide sequence ID" value="NZ_CP011129.1"/>
</dbReference>
<proteinExistence type="inferred from homology"/>
<dbReference type="KEGG" id="laq:GLA29479_2423"/>
<dbReference type="KEGG" id="lab:LA76x_3392"/>
<dbReference type="CDD" id="cd04647">
    <property type="entry name" value="LbH_MAT_like"/>
    <property type="match status" value="1"/>
</dbReference>
<protein>
    <submittedName>
        <fullName evidence="4">Bacterial transferase hexapeptide family protein</fullName>
    </submittedName>
</protein>
<gene>
    <name evidence="4" type="ORF">LA76x_3392</name>
</gene>
<dbReference type="EMBL" id="CP011129">
    <property type="protein sequence ID" value="ALN81518.1"/>
    <property type="molecule type" value="Genomic_DNA"/>
</dbReference>